<keyword evidence="7" id="KW-0505">Motor protein</keyword>
<dbReference type="GO" id="GO:0007018">
    <property type="term" value="P:microtubule-based movement"/>
    <property type="evidence" value="ECO:0007669"/>
    <property type="project" value="InterPro"/>
</dbReference>
<feature type="region of interest" description="Disordered" evidence="8">
    <location>
        <begin position="400"/>
        <end position="422"/>
    </location>
</feature>
<dbReference type="PANTHER" id="PTHR47972">
    <property type="entry name" value="KINESIN-LIKE PROTEIN KLP-3"/>
    <property type="match status" value="1"/>
</dbReference>
<protein>
    <recommendedName>
        <fullName evidence="7">Kinesin-like protein</fullName>
    </recommendedName>
</protein>
<keyword evidence="2" id="KW-0963">Cytoplasm</keyword>
<dbReference type="GO" id="GO:0003777">
    <property type="term" value="F:microtubule motor activity"/>
    <property type="evidence" value="ECO:0007669"/>
    <property type="project" value="InterPro"/>
</dbReference>
<evidence type="ECO:0000256" key="5">
    <source>
        <dbReference type="ARBA" id="ARBA00023212"/>
    </source>
</evidence>
<dbReference type="InterPro" id="IPR036961">
    <property type="entry name" value="Kinesin_motor_dom_sf"/>
</dbReference>
<accession>A0A1S3FTS5</accession>
<dbReference type="KEGG" id="dord:105991786"/>
<dbReference type="PRINTS" id="PR00380">
    <property type="entry name" value="KINESINHEAVY"/>
</dbReference>
<evidence type="ECO:0000313" key="11">
    <source>
        <dbReference type="RefSeq" id="XP_012879966.1"/>
    </source>
</evidence>
<reference evidence="11" key="1">
    <citation type="submission" date="2025-08" db="UniProtKB">
        <authorList>
            <consortium name="RefSeq"/>
        </authorList>
    </citation>
    <scope>IDENTIFICATION</scope>
    <source>
        <tissue evidence="11">Kidney</tissue>
    </source>
</reference>
<dbReference type="GO" id="GO:0005874">
    <property type="term" value="C:microtubule"/>
    <property type="evidence" value="ECO:0007669"/>
    <property type="project" value="UniProtKB-KW"/>
</dbReference>
<proteinExistence type="inferred from homology"/>
<keyword evidence="7" id="KW-0493">Microtubule</keyword>
<feature type="region of interest" description="Disordered" evidence="8">
    <location>
        <begin position="545"/>
        <end position="591"/>
    </location>
</feature>
<evidence type="ECO:0000256" key="7">
    <source>
        <dbReference type="RuleBase" id="RU000394"/>
    </source>
</evidence>
<feature type="compositionally biased region" description="Pro residues" evidence="8">
    <location>
        <begin position="582"/>
        <end position="591"/>
    </location>
</feature>
<dbReference type="AlphaFoldDB" id="A0A1S3FTS5"/>
<dbReference type="Pfam" id="PF00225">
    <property type="entry name" value="Kinesin"/>
    <property type="match status" value="1"/>
</dbReference>
<dbReference type="PROSITE" id="PS50067">
    <property type="entry name" value="KINESIN_MOTOR_2"/>
    <property type="match status" value="1"/>
</dbReference>
<comment type="caution">
    <text evidence="6">Lacks conserved residue(s) required for the propagation of feature annotation.</text>
</comment>
<evidence type="ECO:0000256" key="8">
    <source>
        <dbReference type="SAM" id="MobiDB-lite"/>
    </source>
</evidence>
<gene>
    <name evidence="11" type="primary">Kif25</name>
</gene>
<dbReference type="SMART" id="SM00129">
    <property type="entry name" value="KISc"/>
    <property type="match status" value="1"/>
</dbReference>
<evidence type="ECO:0000259" key="9">
    <source>
        <dbReference type="PROSITE" id="PS50067"/>
    </source>
</evidence>
<keyword evidence="3 7" id="KW-0547">Nucleotide-binding</keyword>
<dbReference type="Gene3D" id="3.40.850.10">
    <property type="entry name" value="Kinesin motor domain"/>
    <property type="match status" value="2"/>
</dbReference>
<feature type="region of interest" description="Disordered" evidence="8">
    <location>
        <begin position="67"/>
        <end position="100"/>
    </location>
</feature>
<keyword evidence="5" id="KW-0206">Cytoskeleton</keyword>
<evidence type="ECO:0000256" key="1">
    <source>
        <dbReference type="ARBA" id="ARBA00004245"/>
    </source>
</evidence>
<feature type="domain" description="Kinesin motor" evidence="9">
    <location>
        <begin position="55"/>
        <end position="549"/>
    </location>
</feature>
<comment type="subcellular location">
    <subcellularLocation>
        <location evidence="1">Cytoplasm</location>
        <location evidence="1">Cytoskeleton</location>
    </subcellularLocation>
</comment>
<dbReference type="GO" id="GO:0008017">
    <property type="term" value="F:microtubule binding"/>
    <property type="evidence" value="ECO:0007669"/>
    <property type="project" value="InterPro"/>
</dbReference>
<keyword evidence="4 7" id="KW-0067">ATP-binding</keyword>
<dbReference type="InterPro" id="IPR019821">
    <property type="entry name" value="Kinesin_motor_CS"/>
</dbReference>
<organism evidence="10 11">
    <name type="scientific">Dipodomys ordii</name>
    <name type="common">Ord's kangaroo rat</name>
    <dbReference type="NCBI Taxonomy" id="10020"/>
    <lineage>
        <taxon>Eukaryota</taxon>
        <taxon>Metazoa</taxon>
        <taxon>Chordata</taxon>
        <taxon>Craniata</taxon>
        <taxon>Vertebrata</taxon>
        <taxon>Euteleostomi</taxon>
        <taxon>Mammalia</taxon>
        <taxon>Eutheria</taxon>
        <taxon>Euarchontoglires</taxon>
        <taxon>Glires</taxon>
        <taxon>Rodentia</taxon>
        <taxon>Castorimorpha</taxon>
        <taxon>Heteromyidae</taxon>
        <taxon>Dipodomyinae</taxon>
        <taxon>Dipodomys</taxon>
    </lineage>
</organism>
<dbReference type="PANTHER" id="PTHR47972:SF63">
    <property type="entry name" value="KINESIN FAMILY MEMBER 25"/>
    <property type="match status" value="1"/>
</dbReference>
<evidence type="ECO:0000256" key="3">
    <source>
        <dbReference type="ARBA" id="ARBA00022741"/>
    </source>
</evidence>
<dbReference type="PROSITE" id="PS00411">
    <property type="entry name" value="KINESIN_MOTOR_1"/>
    <property type="match status" value="1"/>
</dbReference>
<feature type="compositionally biased region" description="Basic and acidic residues" evidence="8">
    <location>
        <begin position="68"/>
        <end position="77"/>
    </location>
</feature>
<dbReference type="SUPFAM" id="SSF52540">
    <property type="entry name" value="P-loop containing nucleoside triphosphate hydrolases"/>
    <property type="match status" value="1"/>
</dbReference>
<name>A0A1S3FTS5_DIPOR</name>
<evidence type="ECO:0000256" key="4">
    <source>
        <dbReference type="ARBA" id="ARBA00022840"/>
    </source>
</evidence>
<dbReference type="CTD" id="3834"/>
<dbReference type="InterPro" id="IPR027640">
    <property type="entry name" value="Kinesin-like_fam"/>
</dbReference>
<dbReference type="InterPro" id="IPR027417">
    <property type="entry name" value="P-loop_NTPase"/>
</dbReference>
<evidence type="ECO:0000256" key="2">
    <source>
        <dbReference type="ARBA" id="ARBA00022490"/>
    </source>
</evidence>
<dbReference type="GO" id="GO:0005524">
    <property type="term" value="F:ATP binding"/>
    <property type="evidence" value="ECO:0007669"/>
    <property type="project" value="UniProtKB-KW"/>
</dbReference>
<evidence type="ECO:0000256" key="6">
    <source>
        <dbReference type="PROSITE-ProRule" id="PRU00283"/>
    </source>
</evidence>
<dbReference type="InterPro" id="IPR001752">
    <property type="entry name" value="Kinesin_motor_dom"/>
</dbReference>
<dbReference type="OrthoDB" id="3176171at2759"/>
<sequence>MRFPIPHGYSSDSGLYVKHRSQHPDAPVPKTAAPAPLNPGAGPGLSRCEPELKGNIRVHCRIRPLLPFDKESDREPSGKSTKPVRASAMGDAVLPGAGPPRNPILLEKGGIFRSFTGTFGAGSSNPGEEAARALDEALAATHSAPVPWAVGPQVARSCEELRPQRETVSVTCCRPGQPASRRTYTFERVYGPAESQAAVFGDVQPLLTSLLDGPPGTLASHGAVLHFGNQLLFLEKLVQIEEQGPTEGVGRSQDRRARLWPPHHSLCAGSRAGLVEGRQAAFTSPFVDQSITGSVRLLIAENPPRSPKVEVSIVEIYNNDIYDLLAKDGCTAVTGVRRGVVTTPEGRTEVPLLTCVTVTSAVEFLGLIHGGLQLRVTHPTLVHADSSRSHLVVMATLTTAAVPGSTGPQPGPATRREPAGPARRQHVLQASRPRCGLASVPGRGGRAQARLQLVDLAGSECVGASGVTGVALREASSINRSLAALADVLGALSEGRSHVPYRNSKLTHLLQDSIGGDAKLLLLLCVSPGQRHAAETLQSLGFGARARQARRGGAGKTPSRSPEDRAGVTAEAGGESECGLSVPPPAGWGDG</sequence>
<dbReference type="GeneID" id="105991786"/>
<keyword evidence="10" id="KW-1185">Reference proteome</keyword>
<dbReference type="Proteomes" id="UP000081671">
    <property type="component" value="Unplaced"/>
</dbReference>
<dbReference type="RefSeq" id="XP_012879966.1">
    <property type="nucleotide sequence ID" value="XM_013024512.1"/>
</dbReference>
<comment type="similarity">
    <text evidence="6 7">Belongs to the TRAFAC class myosin-kinesin ATPase superfamily. Kinesin family.</text>
</comment>
<dbReference type="InParanoid" id="A0A1S3FTS5"/>
<feature type="region of interest" description="Disordered" evidence="8">
    <location>
        <begin position="1"/>
        <end position="42"/>
    </location>
</feature>
<evidence type="ECO:0000313" key="10">
    <source>
        <dbReference type="Proteomes" id="UP000081671"/>
    </source>
</evidence>